<dbReference type="AlphaFoldDB" id="A0A0L7R9X0"/>
<dbReference type="GO" id="GO:0000463">
    <property type="term" value="P:maturation of LSU-rRNA from tricistronic rRNA transcript (SSU-rRNA, 5.8S rRNA, LSU-rRNA)"/>
    <property type="evidence" value="ECO:0007669"/>
    <property type="project" value="TreeGrafter"/>
</dbReference>
<accession>A0A0L7R9X0</accession>
<gene>
    <name evidence="2" type="ORF">WH47_11382</name>
</gene>
<organism evidence="2 3">
    <name type="scientific">Habropoda laboriosa</name>
    <dbReference type="NCBI Taxonomy" id="597456"/>
    <lineage>
        <taxon>Eukaryota</taxon>
        <taxon>Metazoa</taxon>
        <taxon>Ecdysozoa</taxon>
        <taxon>Arthropoda</taxon>
        <taxon>Hexapoda</taxon>
        <taxon>Insecta</taxon>
        <taxon>Pterygota</taxon>
        <taxon>Neoptera</taxon>
        <taxon>Endopterygota</taxon>
        <taxon>Hymenoptera</taxon>
        <taxon>Apocrita</taxon>
        <taxon>Aculeata</taxon>
        <taxon>Apoidea</taxon>
        <taxon>Anthophila</taxon>
        <taxon>Apidae</taxon>
        <taxon>Habropoda</taxon>
    </lineage>
</organism>
<dbReference type="GO" id="GO:0005730">
    <property type="term" value="C:nucleolus"/>
    <property type="evidence" value="ECO:0007669"/>
    <property type="project" value="TreeGrafter"/>
</dbReference>
<reference evidence="2 3" key="1">
    <citation type="submission" date="2015-07" db="EMBL/GenBank/DDBJ databases">
        <title>The genome of Habropoda laboriosa.</title>
        <authorList>
            <person name="Pan H."/>
            <person name="Kapheim K."/>
        </authorList>
    </citation>
    <scope>NUCLEOTIDE SEQUENCE [LARGE SCALE GENOMIC DNA]</scope>
    <source>
        <strain evidence="2">0110345459</strain>
    </source>
</reference>
<dbReference type="GO" id="GO:0000466">
    <property type="term" value="P:maturation of 5.8S rRNA from tricistronic rRNA transcript (SSU-rRNA, 5.8S rRNA, LSU-rRNA)"/>
    <property type="evidence" value="ECO:0007669"/>
    <property type="project" value="TreeGrafter"/>
</dbReference>
<sequence length="269" mass="31281">LFLLRILTQYPEYQTEAERACHHLINSHLSLIHSMMSAKSNVKQRKIILQLLAVIVSLGGTLPRELLSHLALPPELVKSFVQHTKPTDDQNIRNCFIHFILAFLIEGSVPVIRSLLDKQHLLSSIFPDLIYDSKDIVALILTTLKTYVLHNSNVSKTVKLQIFSIPVIQNLVYLYNWKGPNNWSKHKTQNVMPNSQYHEEKLDRPWEYEKPSNLVIKIMTVCPDLIKSQYILLEPYIEPRVSVKWIIVIKFVREVNNLHFLSYCLMFVT</sequence>
<dbReference type="OrthoDB" id="72892at2759"/>
<dbReference type="InterPro" id="IPR021714">
    <property type="entry name" value="URB1_N"/>
</dbReference>
<protein>
    <submittedName>
        <fullName evidence="2">Nucleolar pre-ribosomal-associated protein 1</fullName>
    </submittedName>
</protein>
<dbReference type="PANTHER" id="PTHR13500:SF0">
    <property type="entry name" value="NUCLEOLAR PRE-RIBOSOMAL-ASSOCIATED PROTEIN 1"/>
    <property type="match status" value="1"/>
</dbReference>
<dbReference type="Proteomes" id="UP000053825">
    <property type="component" value="Unassembled WGS sequence"/>
</dbReference>
<dbReference type="EMBL" id="KQ414620">
    <property type="protein sequence ID" value="KOC67634.1"/>
    <property type="molecule type" value="Genomic_DNA"/>
</dbReference>
<name>A0A0L7R9X0_9HYME</name>
<dbReference type="PANTHER" id="PTHR13500">
    <property type="entry name" value="NUCLEOLAR PRERIBOSOMAL-ASSOCIATED PROTEIN 1"/>
    <property type="match status" value="1"/>
</dbReference>
<feature type="non-terminal residue" evidence="2">
    <location>
        <position position="1"/>
    </location>
</feature>
<dbReference type="InterPro" id="IPR039844">
    <property type="entry name" value="URB1"/>
</dbReference>
<dbReference type="Pfam" id="PF11707">
    <property type="entry name" value="Npa1"/>
    <property type="match status" value="2"/>
</dbReference>
<evidence type="ECO:0000259" key="1">
    <source>
        <dbReference type="Pfam" id="PF11707"/>
    </source>
</evidence>
<dbReference type="STRING" id="597456.A0A0L7R9X0"/>
<keyword evidence="3" id="KW-1185">Reference proteome</keyword>
<proteinExistence type="predicted"/>
<evidence type="ECO:0000313" key="2">
    <source>
        <dbReference type="EMBL" id="KOC67634.1"/>
    </source>
</evidence>
<evidence type="ECO:0000313" key="3">
    <source>
        <dbReference type="Proteomes" id="UP000053825"/>
    </source>
</evidence>
<feature type="domain" description="URB1 N-terminal" evidence="1">
    <location>
        <begin position="204"/>
        <end position="246"/>
    </location>
</feature>
<feature type="domain" description="URB1 N-terminal" evidence="1">
    <location>
        <begin position="3"/>
        <end position="185"/>
    </location>
</feature>